<dbReference type="Proteomes" id="UP000015620">
    <property type="component" value="Chromosome"/>
</dbReference>
<dbReference type="HOGENOM" id="CLU_182060_0_0_12"/>
<dbReference type="Gene3D" id="3.30.160.100">
    <property type="entry name" value="Ribosome hibernation promotion factor-like"/>
    <property type="match status" value="1"/>
</dbReference>
<accession>S5ZPA6</accession>
<dbReference type="SUPFAM" id="SSF69754">
    <property type="entry name" value="Ribosome binding protein Y (YfiA homologue)"/>
    <property type="match status" value="1"/>
</dbReference>
<reference evidence="1 2" key="1">
    <citation type="journal article" date="2013" name="PLoS ONE">
        <title>Genome-Wide Relatedness of Treponema pedis, from Gingiva and Necrotic Skin Lesions of Pigs, with the Human Oral Pathogen Treponema denticola.</title>
        <authorList>
            <person name="Svartstrom O."/>
            <person name="Mushtaq M."/>
            <person name="Pringle M."/>
            <person name="Segerman B."/>
        </authorList>
    </citation>
    <scope>NUCLEOTIDE SEQUENCE [LARGE SCALE GENOMIC DNA]</scope>
    <source>
        <strain evidence="1">T A4</strain>
    </source>
</reference>
<dbReference type="STRING" id="1291379.TPE_1978"/>
<evidence type="ECO:0000313" key="2">
    <source>
        <dbReference type="Proteomes" id="UP000015620"/>
    </source>
</evidence>
<dbReference type="AlphaFoldDB" id="S5ZPA6"/>
<protein>
    <submittedName>
        <fullName evidence="1">Ribosomal subunit interface protein</fullName>
    </submittedName>
</protein>
<proteinExistence type="predicted"/>
<dbReference type="KEGG" id="tped:TPE_1978"/>
<dbReference type="PATRIC" id="fig|1291379.3.peg.1950"/>
<gene>
    <name evidence="1" type="ORF">TPE_1978</name>
</gene>
<dbReference type="EMBL" id="CP004120">
    <property type="protein sequence ID" value="AGT44452.1"/>
    <property type="molecule type" value="Genomic_DNA"/>
</dbReference>
<dbReference type="InterPro" id="IPR003489">
    <property type="entry name" value="RHF/RaiA"/>
</dbReference>
<sequence length="109" mass="13071">MLYIKLNAFPEDIMNINTQAVKFTMDENQKKYVEQKFKRIEYAEDLITDIQCFIKLDKKFIYDTTINFRWGGTAHISSENYEFEAGINKMMDIIDQKVKKEKDKIQEKK</sequence>
<dbReference type="InterPro" id="IPR036567">
    <property type="entry name" value="RHF-like"/>
</dbReference>
<name>S5ZPA6_9SPIR</name>
<organism evidence="1 2">
    <name type="scientific">Treponema pedis str. T A4</name>
    <dbReference type="NCBI Taxonomy" id="1291379"/>
    <lineage>
        <taxon>Bacteria</taxon>
        <taxon>Pseudomonadati</taxon>
        <taxon>Spirochaetota</taxon>
        <taxon>Spirochaetia</taxon>
        <taxon>Spirochaetales</taxon>
        <taxon>Treponemataceae</taxon>
        <taxon>Treponema</taxon>
    </lineage>
</organism>
<keyword evidence="2" id="KW-1185">Reference proteome</keyword>
<dbReference type="Pfam" id="PF02482">
    <property type="entry name" value="Ribosomal_S30AE"/>
    <property type="match status" value="1"/>
</dbReference>
<evidence type="ECO:0000313" key="1">
    <source>
        <dbReference type="EMBL" id="AGT44452.1"/>
    </source>
</evidence>